<reference evidence="1" key="1">
    <citation type="journal article" date="2017" name="Nature">
        <title>The genome of Chenopodium quinoa.</title>
        <authorList>
            <person name="Jarvis D.E."/>
            <person name="Ho Y.S."/>
            <person name="Lightfoot D.J."/>
            <person name="Schmoeckel S.M."/>
            <person name="Li B."/>
            <person name="Borm T.J.A."/>
            <person name="Ohyanagi H."/>
            <person name="Mineta K."/>
            <person name="Michell C.T."/>
            <person name="Saber N."/>
            <person name="Kharbatia N.M."/>
            <person name="Rupper R.R."/>
            <person name="Sharp A.R."/>
            <person name="Dally N."/>
            <person name="Boughton B.A."/>
            <person name="Woo Y.H."/>
            <person name="Gao G."/>
            <person name="Schijlen E.G.W.M."/>
            <person name="Guo X."/>
            <person name="Momin A.A."/>
            <person name="Negrao S."/>
            <person name="Al-Babili S."/>
            <person name="Gehring C."/>
            <person name="Roessner U."/>
            <person name="Jung C."/>
            <person name="Murphy K."/>
            <person name="Arold S.T."/>
            <person name="Gojobori T."/>
            <person name="van der Linden C.G."/>
            <person name="van Loo E.N."/>
            <person name="Jellen E.N."/>
            <person name="Maughan P.J."/>
            <person name="Tester M."/>
        </authorList>
    </citation>
    <scope>NUCLEOTIDE SEQUENCE [LARGE SCALE GENOMIC DNA]</scope>
    <source>
        <strain evidence="1">cv. PI 614886</strain>
    </source>
</reference>
<dbReference type="PANTHER" id="PTHR45786:SF80">
    <property type="entry name" value="HELITRON HELICASE-LIKE DOMAIN-CONTAINING PROTEIN"/>
    <property type="match status" value="1"/>
</dbReference>
<dbReference type="PANTHER" id="PTHR45786">
    <property type="entry name" value="DNA BINDING PROTEIN-LIKE"/>
    <property type="match status" value="1"/>
</dbReference>
<proteinExistence type="predicted"/>
<dbReference type="AlphaFoldDB" id="A0A803N4S5"/>
<evidence type="ECO:0000313" key="2">
    <source>
        <dbReference type="Proteomes" id="UP000596660"/>
    </source>
</evidence>
<keyword evidence="2" id="KW-1185">Reference proteome</keyword>
<dbReference type="Proteomes" id="UP000596660">
    <property type="component" value="Unplaced"/>
</dbReference>
<name>A0A803N4S5_CHEQI</name>
<organism evidence="1 2">
    <name type="scientific">Chenopodium quinoa</name>
    <name type="common">Quinoa</name>
    <dbReference type="NCBI Taxonomy" id="63459"/>
    <lineage>
        <taxon>Eukaryota</taxon>
        <taxon>Viridiplantae</taxon>
        <taxon>Streptophyta</taxon>
        <taxon>Embryophyta</taxon>
        <taxon>Tracheophyta</taxon>
        <taxon>Spermatophyta</taxon>
        <taxon>Magnoliopsida</taxon>
        <taxon>eudicotyledons</taxon>
        <taxon>Gunneridae</taxon>
        <taxon>Pentapetalae</taxon>
        <taxon>Caryophyllales</taxon>
        <taxon>Chenopodiaceae</taxon>
        <taxon>Chenopodioideae</taxon>
        <taxon>Atripliceae</taxon>
        <taxon>Chenopodium</taxon>
    </lineage>
</organism>
<dbReference type="EnsemblPlants" id="AUR62040391-RA">
    <property type="protein sequence ID" value="AUR62040391-RA:cds"/>
    <property type="gene ID" value="AUR62040391"/>
</dbReference>
<accession>A0A803N4S5</accession>
<protein>
    <submittedName>
        <fullName evidence="1">Uncharacterized protein</fullName>
    </submittedName>
</protein>
<evidence type="ECO:0000313" key="1">
    <source>
        <dbReference type="EnsemblPlants" id="AUR62040391-RA:cds"/>
    </source>
</evidence>
<dbReference type="Gramene" id="AUR62040391-RA">
    <property type="protein sequence ID" value="AUR62040391-RA:cds"/>
    <property type="gene ID" value="AUR62040391"/>
</dbReference>
<reference evidence="1" key="2">
    <citation type="submission" date="2021-03" db="UniProtKB">
        <authorList>
            <consortium name="EnsemblPlants"/>
        </authorList>
    </citation>
    <scope>IDENTIFICATION</scope>
</reference>
<sequence>MENHRSSTPYYRRLARERITAEQLEQEAIARNARRQDRSSTLLDITNLDITTNTYTTSNHASRCTRGLLPTTSEARLRFLQLYIYDTDHEIENRLAENNTLRQDIVEKVKAILDRCKPFVHNLQSLAQQGNIQDCALRIDEQPSDRPQYCLPTASQVAAIIVCTEEVANLNPRYILVQSTSGQLMNVSDTAGYYDPL</sequence>